<gene>
    <name evidence="6" type="ORF">FA15DRAFT_653244</name>
</gene>
<evidence type="ECO:0000313" key="7">
    <source>
        <dbReference type="Proteomes" id="UP000307440"/>
    </source>
</evidence>
<dbReference type="CDD" id="cd00067">
    <property type="entry name" value="GAL4"/>
    <property type="match status" value="1"/>
</dbReference>
<feature type="region of interest" description="Disordered" evidence="3">
    <location>
        <begin position="662"/>
        <end position="791"/>
    </location>
</feature>
<accession>A0A5C3L4I5</accession>
<evidence type="ECO:0000313" key="6">
    <source>
        <dbReference type="EMBL" id="TFK27934.1"/>
    </source>
</evidence>
<dbReference type="PANTHER" id="PTHR46910">
    <property type="entry name" value="TRANSCRIPTION FACTOR PDR1"/>
    <property type="match status" value="1"/>
</dbReference>
<name>A0A5C3L4I5_COPMA</name>
<dbReference type="InterPro" id="IPR036864">
    <property type="entry name" value="Zn2-C6_fun-type_DNA-bd_sf"/>
</dbReference>
<dbReference type="InterPro" id="IPR050987">
    <property type="entry name" value="AtrR-like"/>
</dbReference>
<dbReference type="GO" id="GO:0006351">
    <property type="term" value="P:DNA-templated transcription"/>
    <property type="evidence" value="ECO:0007669"/>
    <property type="project" value="InterPro"/>
</dbReference>
<feature type="domain" description="Zn(2)-C6 fungal-type" evidence="4">
    <location>
        <begin position="26"/>
        <end position="71"/>
    </location>
</feature>
<feature type="compositionally biased region" description="Polar residues" evidence="3">
    <location>
        <begin position="1030"/>
        <end position="1043"/>
    </location>
</feature>
<proteinExistence type="predicted"/>
<feature type="region of interest" description="Disordered" evidence="3">
    <location>
        <begin position="1030"/>
        <end position="1059"/>
    </location>
</feature>
<sequence>MSSNEEDYNDGDGDGTLSSLQGLKKRRIQRACDICRRKKSDGVQMPANRCSNCVAYNFDCSYIEAAKKRGPPKGSHRYVESLENRLDKLEKLLKKLCPDEQLLKELDASLESGILPNNLSIFANNSRSLEYTAAAKIADPKNIVTSVVRNIGGPSASELEVEDNAQFIIPDNLKRLELDPVNYRFFGKSSGAMLIHTAIELKNEYTGSNDHGHEIVERSLNRRTEFWFSRPWEDPIKERPIAIYTFPDPDLRDALVDLYFRNINIYMPLLHRPIFERSIAEDIHLSNDGFGGVLMLVCAVGARFSDDPRVLVDGEESFHSAGWKWFEQVQVVRKSFLGPPTLYDVQYYCLSVIFLQGSSAPQASWTMTGIGIRLAQDVGAHRRKTPKAGPTPEDELWKRAFWALIFIDRISSAALGRPCAIQDEDFDLEMPIECDDEYWECEDPEHRWKQPPGKPSLLTAFNIHLRLNQVLSFSLRTIYSINKSKILLGFVGQQWEQHIVSELDSALNKWVDSVPDHLRWDPTRENKEYFKQSVVLYTSYYHIQILIHRPFIPTPNKPSPLSFPSLAICTNAARSCSHVVDVYMQRMGEPLPQIHVAVFTSAIVLLLSIWGGKRSGLSSDPNKEMADVHKCMRVLRASESRWHPAGKLWDVIYELASVGELPLPQPSPPSNKRERDADTPISATMLSPNTSEKGPEENNDRPMAGSRRARKDTKPYRLPVPNIVASSGFRNPNVESRRSSQGSLVASSPQVRQLHLQPSSESLRSNHSPLYPPPPSSSLPSQPQSPSQNNQYLSLPVYSQDLGKLPLHGQIDFSSMEQPNYWYNSLREETPPYAPSMMDRRSDSGRDATSLSRPSMSQHTSSDDVSTFGNVSGMQHVQNFAMDVSTPTSNIFGQINQPHYASSGAPSSSSSYSNQPIGSSRGPLFGTDAQRAPDMIPMDRQRRPTQLDAAPDHHQYGQIPQPPSQQQYQSMAHQSSELRFSPSSTTMHQTGNQSGFVDADTIAMWSTAPTGFELDEWGSYLMSVSEIANGNAPQHSFDQSAVQSDALPYHSLQRDDGHR</sequence>
<dbReference type="InterPro" id="IPR001138">
    <property type="entry name" value="Zn2Cys6_DnaBD"/>
</dbReference>
<dbReference type="CDD" id="cd12148">
    <property type="entry name" value="fungal_TF_MHR"/>
    <property type="match status" value="1"/>
</dbReference>
<feature type="compositionally biased region" description="Acidic residues" evidence="3">
    <location>
        <begin position="1"/>
        <end position="13"/>
    </location>
</feature>
<evidence type="ECO:0000259" key="4">
    <source>
        <dbReference type="SMART" id="SM00066"/>
    </source>
</evidence>
<dbReference type="Gene3D" id="4.10.240.10">
    <property type="entry name" value="Zn(2)-C6 fungal-type DNA-binding domain"/>
    <property type="match status" value="1"/>
</dbReference>
<keyword evidence="1" id="KW-0479">Metal-binding</keyword>
<keyword evidence="2" id="KW-0539">Nucleus</keyword>
<keyword evidence="7" id="KW-1185">Reference proteome</keyword>
<feature type="compositionally biased region" description="Low complexity" evidence="3">
    <location>
        <begin position="956"/>
        <end position="970"/>
    </location>
</feature>
<feature type="region of interest" description="Disordered" evidence="3">
    <location>
        <begin position="895"/>
        <end position="931"/>
    </location>
</feature>
<evidence type="ECO:0000259" key="5">
    <source>
        <dbReference type="SMART" id="SM00906"/>
    </source>
</evidence>
<dbReference type="Proteomes" id="UP000307440">
    <property type="component" value="Unassembled WGS sequence"/>
</dbReference>
<feature type="region of interest" description="Disordered" evidence="3">
    <location>
        <begin position="950"/>
        <end position="989"/>
    </location>
</feature>
<feature type="compositionally biased region" description="Polar residues" evidence="3">
    <location>
        <begin position="724"/>
        <end position="767"/>
    </location>
</feature>
<dbReference type="SMART" id="SM00906">
    <property type="entry name" value="Fungal_trans"/>
    <property type="match status" value="1"/>
</dbReference>
<evidence type="ECO:0000256" key="3">
    <source>
        <dbReference type="SAM" id="MobiDB-lite"/>
    </source>
</evidence>
<feature type="compositionally biased region" description="Polar residues" evidence="3">
    <location>
        <begin position="971"/>
        <end position="989"/>
    </location>
</feature>
<evidence type="ECO:0000256" key="1">
    <source>
        <dbReference type="ARBA" id="ARBA00022723"/>
    </source>
</evidence>
<dbReference type="AlphaFoldDB" id="A0A5C3L4I5"/>
<feature type="compositionally biased region" description="Low complexity" evidence="3">
    <location>
        <begin position="900"/>
        <end position="920"/>
    </location>
</feature>
<dbReference type="Pfam" id="PF04082">
    <property type="entry name" value="Fungal_trans"/>
    <property type="match status" value="1"/>
</dbReference>
<feature type="compositionally biased region" description="Low complexity" evidence="3">
    <location>
        <begin position="778"/>
        <end position="791"/>
    </location>
</feature>
<feature type="compositionally biased region" description="Polar residues" evidence="3">
    <location>
        <begin position="847"/>
        <end position="870"/>
    </location>
</feature>
<feature type="region of interest" description="Disordered" evidence="3">
    <location>
        <begin position="1"/>
        <end position="20"/>
    </location>
</feature>
<evidence type="ECO:0000256" key="2">
    <source>
        <dbReference type="ARBA" id="ARBA00023242"/>
    </source>
</evidence>
<feature type="region of interest" description="Disordered" evidence="3">
    <location>
        <begin position="831"/>
        <end position="870"/>
    </location>
</feature>
<dbReference type="OrthoDB" id="4456959at2759"/>
<feature type="compositionally biased region" description="Polar residues" evidence="3">
    <location>
        <begin position="681"/>
        <end position="692"/>
    </location>
</feature>
<dbReference type="SUPFAM" id="SSF57701">
    <property type="entry name" value="Zn2/Cys6 DNA-binding domain"/>
    <property type="match status" value="1"/>
</dbReference>
<dbReference type="SMART" id="SM00066">
    <property type="entry name" value="GAL4"/>
    <property type="match status" value="1"/>
</dbReference>
<organism evidence="6 7">
    <name type="scientific">Coprinopsis marcescibilis</name>
    <name type="common">Agaric fungus</name>
    <name type="synonym">Psathyrella marcescibilis</name>
    <dbReference type="NCBI Taxonomy" id="230819"/>
    <lineage>
        <taxon>Eukaryota</taxon>
        <taxon>Fungi</taxon>
        <taxon>Dikarya</taxon>
        <taxon>Basidiomycota</taxon>
        <taxon>Agaricomycotina</taxon>
        <taxon>Agaricomycetes</taxon>
        <taxon>Agaricomycetidae</taxon>
        <taxon>Agaricales</taxon>
        <taxon>Agaricineae</taxon>
        <taxon>Psathyrellaceae</taxon>
        <taxon>Coprinopsis</taxon>
    </lineage>
</organism>
<dbReference type="GO" id="GO:0003677">
    <property type="term" value="F:DNA binding"/>
    <property type="evidence" value="ECO:0007669"/>
    <property type="project" value="InterPro"/>
</dbReference>
<dbReference type="InterPro" id="IPR007219">
    <property type="entry name" value="XnlR_reg_dom"/>
</dbReference>
<feature type="domain" description="Xylanolytic transcriptional activator regulatory" evidence="5">
    <location>
        <begin position="364"/>
        <end position="437"/>
    </location>
</feature>
<dbReference type="STRING" id="230819.A0A5C3L4I5"/>
<dbReference type="GO" id="GO:0008270">
    <property type="term" value="F:zinc ion binding"/>
    <property type="evidence" value="ECO:0007669"/>
    <property type="project" value="InterPro"/>
</dbReference>
<dbReference type="EMBL" id="ML210160">
    <property type="protein sequence ID" value="TFK27934.1"/>
    <property type="molecule type" value="Genomic_DNA"/>
</dbReference>
<dbReference type="PANTHER" id="PTHR46910:SF38">
    <property type="entry name" value="ZN(2)-C6 FUNGAL-TYPE DOMAIN-CONTAINING PROTEIN"/>
    <property type="match status" value="1"/>
</dbReference>
<evidence type="ECO:0008006" key="8">
    <source>
        <dbReference type="Google" id="ProtNLM"/>
    </source>
</evidence>
<protein>
    <recommendedName>
        <fullName evidence="8">Zn(2)-C6 fungal-type domain-containing protein</fullName>
    </recommendedName>
</protein>
<reference evidence="6 7" key="1">
    <citation type="journal article" date="2019" name="Nat. Ecol. Evol.">
        <title>Megaphylogeny resolves global patterns of mushroom evolution.</title>
        <authorList>
            <person name="Varga T."/>
            <person name="Krizsan K."/>
            <person name="Foldi C."/>
            <person name="Dima B."/>
            <person name="Sanchez-Garcia M."/>
            <person name="Sanchez-Ramirez S."/>
            <person name="Szollosi G.J."/>
            <person name="Szarkandi J.G."/>
            <person name="Papp V."/>
            <person name="Albert L."/>
            <person name="Andreopoulos W."/>
            <person name="Angelini C."/>
            <person name="Antonin V."/>
            <person name="Barry K.W."/>
            <person name="Bougher N.L."/>
            <person name="Buchanan P."/>
            <person name="Buyck B."/>
            <person name="Bense V."/>
            <person name="Catcheside P."/>
            <person name="Chovatia M."/>
            <person name="Cooper J."/>
            <person name="Damon W."/>
            <person name="Desjardin D."/>
            <person name="Finy P."/>
            <person name="Geml J."/>
            <person name="Haridas S."/>
            <person name="Hughes K."/>
            <person name="Justo A."/>
            <person name="Karasinski D."/>
            <person name="Kautmanova I."/>
            <person name="Kiss B."/>
            <person name="Kocsube S."/>
            <person name="Kotiranta H."/>
            <person name="LaButti K.M."/>
            <person name="Lechner B.E."/>
            <person name="Liimatainen K."/>
            <person name="Lipzen A."/>
            <person name="Lukacs Z."/>
            <person name="Mihaltcheva S."/>
            <person name="Morgado L.N."/>
            <person name="Niskanen T."/>
            <person name="Noordeloos M.E."/>
            <person name="Ohm R.A."/>
            <person name="Ortiz-Santana B."/>
            <person name="Ovrebo C."/>
            <person name="Racz N."/>
            <person name="Riley R."/>
            <person name="Savchenko A."/>
            <person name="Shiryaev A."/>
            <person name="Soop K."/>
            <person name="Spirin V."/>
            <person name="Szebenyi C."/>
            <person name="Tomsovsky M."/>
            <person name="Tulloss R.E."/>
            <person name="Uehling J."/>
            <person name="Grigoriev I.V."/>
            <person name="Vagvolgyi C."/>
            <person name="Papp T."/>
            <person name="Martin F.M."/>
            <person name="Miettinen O."/>
            <person name="Hibbett D.S."/>
            <person name="Nagy L.G."/>
        </authorList>
    </citation>
    <scope>NUCLEOTIDE SEQUENCE [LARGE SCALE GENOMIC DNA]</scope>
    <source>
        <strain evidence="6 7">CBS 121175</strain>
    </source>
</reference>
<dbReference type="GO" id="GO:0000981">
    <property type="term" value="F:DNA-binding transcription factor activity, RNA polymerase II-specific"/>
    <property type="evidence" value="ECO:0007669"/>
    <property type="project" value="InterPro"/>
</dbReference>